<sequence length="141" mass="15734">MKSKHHGLDWPTGADDPFDPSEDRSGLVYWARGLPSRVVHRRPEAAELYAAIPPGYTTLTVMERLALYRSGDQVRLWAQRETAGGKGMLQPYQLLLPTGEGYLRLGASWPERFALADAERLSSHTGGPVLACRALDHLDWH</sequence>
<protein>
    <submittedName>
        <fullName evidence="1">Uncharacterized protein</fullName>
    </submittedName>
</protein>
<organism evidence="1 2">
    <name type="scientific">Saccharothrix violaceirubra</name>
    <dbReference type="NCBI Taxonomy" id="413306"/>
    <lineage>
        <taxon>Bacteria</taxon>
        <taxon>Bacillati</taxon>
        <taxon>Actinomycetota</taxon>
        <taxon>Actinomycetes</taxon>
        <taxon>Pseudonocardiales</taxon>
        <taxon>Pseudonocardiaceae</taxon>
        <taxon>Saccharothrix</taxon>
    </lineage>
</organism>
<gene>
    <name evidence="1" type="ORF">F4559_004071</name>
</gene>
<reference evidence="1 2" key="1">
    <citation type="submission" date="2020-08" db="EMBL/GenBank/DDBJ databases">
        <title>Sequencing the genomes of 1000 actinobacteria strains.</title>
        <authorList>
            <person name="Klenk H.-P."/>
        </authorList>
    </citation>
    <scope>NUCLEOTIDE SEQUENCE [LARGE SCALE GENOMIC DNA]</scope>
    <source>
        <strain evidence="1 2">DSM 45084</strain>
    </source>
</reference>
<evidence type="ECO:0000313" key="1">
    <source>
        <dbReference type="EMBL" id="MBB4966712.1"/>
    </source>
</evidence>
<dbReference type="Proteomes" id="UP000542674">
    <property type="component" value="Unassembled WGS sequence"/>
</dbReference>
<accession>A0A7W7T542</accession>
<proteinExistence type="predicted"/>
<dbReference type="EMBL" id="JACHJS010000001">
    <property type="protein sequence ID" value="MBB4966712.1"/>
    <property type="molecule type" value="Genomic_DNA"/>
</dbReference>
<comment type="caution">
    <text evidence="1">The sequence shown here is derived from an EMBL/GenBank/DDBJ whole genome shotgun (WGS) entry which is preliminary data.</text>
</comment>
<keyword evidence="2" id="KW-1185">Reference proteome</keyword>
<dbReference type="AlphaFoldDB" id="A0A7W7T542"/>
<dbReference type="RefSeq" id="WP_184670909.1">
    <property type="nucleotide sequence ID" value="NZ_BAABAI010000022.1"/>
</dbReference>
<name>A0A7W7T542_9PSEU</name>
<evidence type="ECO:0000313" key="2">
    <source>
        <dbReference type="Proteomes" id="UP000542674"/>
    </source>
</evidence>